<feature type="transmembrane region" description="Helical" evidence="1">
    <location>
        <begin position="194"/>
        <end position="214"/>
    </location>
</feature>
<keyword evidence="1" id="KW-1133">Transmembrane helix</keyword>
<dbReference type="PANTHER" id="PTHR35007">
    <property type="entry name" value="INTEGRAL MEMBRANE PROTEIN-RELATED"/>
    <property type="match status" value="1"/>
</dbReference>
<reference evidence="2" key="1">
    <citation type="submission" date="2020-05" db="EMBL/GenBank/DDBJ databases">
        <authorList>
            <person name="Chiriac C."/>
            <person name="Salcher M."/>
            <person name="Ghai R."/>
            <person name="Kavagutti S V."/>
        </authorList>
    </citation>
    <scope>NUCLEOTIDE SEQUENCE</scope>
</reference>
<evidence type="ECO:0000256" key="1">
    <source>
        <dbReference type="SAM" id="Phobius"/>
    </source>
</evidence>
<dbReference type="EMBL" id="CAESAJ010000020">
    <property type="protein sequence ID" value="CAB4333004.1"/>
    <property type="molecule type" value="Genomic_DNA"/>
</dbReference>
<organism evidence="2">
    <name type="scientific">freshwater metagenome</name>
    <dbReference type="NCBI Taxonomy" id="449393"/>
    <lineage>
        <taxon>unclassified sequences</taxon>
        <taxon>metagenomes</taxon>
        <taxon>ecological metagenomes</taxon>
    </lineage>
</organism>
<keyword evidence="1" id="KW-0812">Transmembrane</keyword>
<evidence type="ECO:0000313" key="2">
    <source>
        <dbReference type="EMBL" id="CAB4333004.1"/>
    </source>
</evidence>
<feature type="transmembrane region" description="Helical" evidence="1">
    <location>
        <begin position="163"/>
        <end position="182"/>
    </location>
</feature>
<name>A0A6J5YS72_9ZZZZ</name>
<gene>
    <name evidence="2" type="ORF">UFOPK3770_00347</name>
</gene>
<accession>A0A6J5YS72</accession>
<dbReference type="AlphaFoldDB" id="A0A6J5YS72"/>
<sequence>MKAFSASLIFVAAYLHWPLPDSKDLAGGLSRRVRKTTRSLIGRVSTPTNWSAEITHTVLLCTSYLGAGLHFEPALSMALSETPEPFLRHTKSALRRQSDVSEALNRDVSNQQLSNLAPLVVAAKISQQTGMSMVGMLTSILEHIKQEENRNTLMRQEIASTRASVIILAALPAVGILLSLILGANSLNWLASTSMGRVCGMVGIVLEGIGVYWLSKMVKRATSR</sequence>
<proteinExistence type="predicted"/>
<dbReference type="PANTHER" id="PTHR35007:SF4">
    <property type="entry name" value="CONSERVED TRANSMEMBRANE PROTEIN-RELATED"/>
    <property type="match status" value="1"/>
</dbReference>
<protein>
    <submittedName>
        <fullName evidence="2">Unannotated protein</fullName>
    </submittedName>
</protein>
<keyword evidence="1" id="KW-0472">Membrane</keyword>